<proteinExistence type="predicted"/>
<organism evidence="1 2">
    <name type="scientific">Aldrovandia affinis</name>
    <dbReference type="NCBI Taxonomy" id="143900"/>
    <lineage>
        <taxon>Eukaryota</taxon>
        <taxon>Metazoa</taxon>
        <taxon>Chordata</taxon>
        <taxon>Craniata</taxon>
        <taxon>Vertebrata</taxon>
        <taxon>Euteleostomi</taxon>
        <taxon>Actinopterygii</taxon>
        <taxon>Neopterygii</taxon>
        <taxon>Teleostei</taxon>
        <taxon>Notacanthiformes</taxon>
        <taxon>Halosauridae</taxon>
        <taxon>Aldrovandia</taxon>
    </lineage>
</organism>
<dbReference type="AlphaFoldDB" id="A0AAD7W7F1"/>
<reference evidence="1" key="1">
    <citation type="journal article" date="2023" name="Science">
        <title>Genome structures resolve the early diversification of teleost fishes.</title>
        <authorList>
            <person name="Parey E."/>
            <person name="Louis A."/>
            <person name="Montfort J."/>
            <person name="Bouchez O."/>
            <person name="Roques C."/>
            <person name="Iampietro C."/>
            <person name="Lluch J."/>
            <person name="Castinel A."/>
            <person name="Donnadieu C."/>
            <person name="Desvignes T."/>
            <person name="Floi Bucao C."/>
            <person name="Jouanno E."/>
            <person name="Wen M."/>
            <person name="Mejri S."/>
            <person name="Dirks R."/>
            <person name="Jansen H."/>
            <person name="Henkel C."/>
            <person name="Chen W.J."/>
            <person name="Zahm M."/>
            <person name="Cabau C."/>
            <person name="Klopp C."/>
            <person name="Thompson A.W."/>
            <person name="Robinson-Rechavi M."/>
            <person name="Braasch I."/>
            <person name="Lecointre G."/>
            <person name="Bobe J."/>
            <person name="Postlethwait J.H."/>
            <person name="Berthelot C."/>
            <person name="Roest Crollius H."/>
            <person name="Guiguen Y."/>
        </authorList>
    </citation>
    <scope>NUCLEOTIDE SEQUENCE</scope>
    <source>
        <strain evidence="1">NC1722</strain>
    </source>
</reference>
<evidence type="ECO:0000313" key="1">
    <source>
        <dbReference type="EMBL" id="KAJ8385619.1"/>
    </source>
</evidence>
<comment type="caution">
    <text evidence="1">The sequence shown here is derived from an EMBL/GenBank/DDBJ whole genome shotgun (WGS) entry which is preliminary data.</text>
</comment>
<dbReference type="Proteomes" id="UP001221898">
    <property type="component" value="Unassembled WGS sequence"/>
</dbReference>
<accession>A0AAD7W7F1</accession>
<gene>
    <name evidence="1" type="ORF">AAFF_G00184160</name>
</gene>
<protein>
    <submittedName>
        <fullName evidence="1">Uncharacterized protein</fullName>
    </submittedName>
</protein>
<keyword evidence="2" id="KW-1185">Reference proteome</keyword>
<name>A0AAD7W7F1_9TELE</name>
<dbReference type="EMBL" id="JAINUG010000245">
    <property type="protein sequence ID" value="KAJ8385619.1"/>
    <property type="molecule type" value="Genomic_DNA"/>
</dbReference>
<evidence type="ECO:0000313" key="2">
    <source>
        <dbReference type="Proteomes" id="UP001221898"/>
    </source>
</evidence>
<sequence>MCFSGDVRPERAQPLSRQRRRYRRRVASRELETDERFAHICRVLLAWYLNIVSPKTLVSPQDRVEILSVRRCLRESGPQPAAIAISLDTFCVYPPAGSRTQLGVALCQRRSPFQSDVFKLRAALKSLPTTLGERKYSM</sequence>